<reference evidence="1" key="1">
    <citation type="submission" date="2018-05" db="EMBL/GenBank/DDBJ databases">
        <authorList>
            <person name="Lanie J.A."/>
            <person name="Ng W.-L."/>
            <person name="Kazmierczak K.M."/>
            <person name="Andrzejewski T.M."/>
            <person name="Davidsen T.M."/>
            <person name="Wayne K.J."/>
            <person name="Tettelin H."/>
            <person name="Glass J.I."/>
            <person name="Rusch D."/>
            <person name="Podicherti R."/>
            <person name="Tsui H.-C.T."/>
            <person name="Winkler M.E."/>
        </authorList>
    </citation>
    <scope>NUCLEOTIDE SEQUENCE</scope>
</reference>
<dbReference type="EMBL" id="UINC01105506">
    <property type="protein sequence ID" value="SVC69484.1"/>
    <property type="molecule type" value="Genomic_DNA"/>
</dbReference>
<evidence type="ECO:0000313" key="1">
    <source>
        <dbReference type="EMBL" id="SVC69484.1"/>
    </source>
</evidence>
<dbReference type="AlphaFoldDB" id="A0A382P7X6"/>
<proteinExistence type="predicted"/>
<protein>
    <submittedName>
        <fullName evidence="1">Uncharacterized protein</fullName>
    </submittedName>
</protein>
<gene>
    <name evidence="1" type="ORF">METZ01_LOCUS322338</name>
</gene>
<organism evidence="1">
    <name type="scientific">marine metagenome</name>
    <dbReference type="NCBI Taxonomy" id="408172"/>
    <lineage>
        <taxon>unclassified sequences</taxon>
        <taxon>metagenomes</taxon>
        <taxon>ecological metagenomes</taxon>
    </lineage>
</organism>
<sequence>MLIVILHIFFAGCSDTSSDDSSEDELETAIVTADKKATTTALIIEEVTAVTTPTIDTTPNYTFSSTKAGTITYGGSCSSSTTIAIAGNNTITLNTLSDGTYSNCTITVTDNSGD</sequence>
<accession>A0A382P7X6</accession>
<name>A0A382P7X6_9ZZZZ</name>